<dbReference type="PANTHER" id="PTHR30349">
    <property type="entry name" value="PHAGE INTEGRASE-RELATED"/>
    <property type="match status" value="1"/>
</dbReference>
<dbReference type="GO" id="GO:0006310">
    <property type="term" value="P:DNA recombination"/>
    <property type="evidence" value="ECO:0007669"/>
    <property type="project" value="UniProtKB-KW"/>
</dbReference>
<gene>
    <name evidence="5" type="ORF">FA584_03200</name>
</gene>
<comment type="similarity">
    <text evidence="1">Belongs to the 'phage' integrase family.</text>
</comment>
<dbReference type="GO" id="GO:0015074">
    <property type="term" value="P:DNA integration"/>
    <property type="evidence" value="ECO:0007669"/>
    <property type="project" value="UniProtKB-KW"/>
</dbReference>
<proteinExistence type="inferred from homology"/>
<keyword evidence="2" id="KW-0229">DNA integration</keyword>
<dbReference type="PANTHER" id="PTHR30349:SF41">
    <property type="entry name" value="INTEGRASE_RECOMBINASE PROTEIN MJ0367-RELATED"/>
    <property type="match status" value="1"/>
</dbReference>
<dbReference type="Gene3D" id="1.10.443.10">
    <property type="entry name" value="Intergrase catalytic core"/>
    <property type="match status" value="1"/>
</dbReference>
<accession>A0A6G9VQ35</accession>
<evidence type="ECO:0000256" key="2">
    <source>
        <dbReference type="ARBA" id="ARBA00022908"/>
    </source>
</evidence>
<evidence type="ECO:0000256" key="4">
    <source>
        <dbReference type="ARBA" id="ARBA00023172"/>
    </source>
</evidence>
<dbReference type="InterPro" id="IPR002104">
    <property type="entry name" value="Integrase_catalytic"/>
</dbReference>
<name>A0A6G9VQ35_9BACT</name>
<dbReference type="Gene3D" id="1.10.150.130">
    <property type="match status" value="1"/>
</dbReference>
<dbReference type="CDD" id="cd00796">
    <property type="entry name" value="INT_Rci_Hp1_C"/>
    <property type="match status" value="1"/>
</dbReference>
<evidence type="ECO:0000313" key="5">
    <source>
        <dbReference type="EMBL" id="QIR75268.1"/>
    </source>
</evidence>
<dbReference type="InterPro" id="IPR050090">
    <property type="entry name" value="Tyrosine_recombinase_XerCD"/>
</dbReference>
<evidence type="ECO:0000256" key="3">
    <source>
        <dbReference type="ARBA" id="ARBA00023125"/>
    </source>
</evidence>
<evidence type="ECO:0000313" key="6">
    <source>
        <dbReference type="Proteomes" id="UP000502831"/>
    </source>
</evidence>
<reference evidence="5 6" key="1">
    <citation type="journal article" date="2017" name="Environ. Sci. Technol.">
        <title>Organohalide Respiration with Chlorinated Ethenes under Low pH Conditions.</title>
        <authorList>
            <person name="Yang Y."/>
            <person name="Capiro N.L."/>
            <person name="Marcet T.F."/>
            <person name="Yan J."/>
            <person name="Pennell K.D."/>
            <person name="Loffler F.E."/>
        </authorList>
    </citation>
    <scope>NUCLEOTIDE SEQUENCE [LARGE SCALE GENOMIC DNA]</scope>
    <source>
        <strain evidence="5 6">ACSDCE</strain>
    </source>
</reference>
<dbReference type="GO" id="GO:0003677">
    <property type="term" value="F:DNA binding"/>
    <property type="evidence" value="ECO:0007669"/>
    <property type="project" value="UniProtKB-UniRule"/>
</dbReference>
<dbReference type="PROSITE" id="PS51898">
    <property type="entry name" value="TYR_RECOMBINASE"/>
    <property type="match status" value="1"/>
</dbReference>
<dbReference type="InterPro" id="IPR013762">
    <property type="entry name" value="Integrase-like_cat_sf"/>
</dbReference>
<dbReference type="Pfam" id="PF00589">
    <property type="entry name" value="Phage_integrase"/>
    <property type="match status" value="1"/>
</dbReference>
<dbReference type="InterPro" id="IPR010998">
    <property type="entry name" value="Integrase_recombinase_N"/>
</dbReference>
<dbReference type="Proteomes" id="UP000502831">
    <property type="component" value="Chromosome"/>
</dbReference>
<evidence type="ECO:0000256" key="1">
    <source>
        <dbReference type="ARBA" id="ARBA00008857"/>
    </source>
</evidence>
<dbReference type="EMBL" id="CP039734">
    <property type="protein sequence ID" value="QIR75268.1"/>
    <property type="molecule type" value="Genomic_DNA"/>
</dbReference>
<keyword evidence="3" id="KW-0238">DNA-binding</keyword>
<protein>
    <submittedName>
        <fullName evidence="5">Site-specific integrase</fullName>
    </submittedName>
</protein>
<dbReference type="AlphaFoldDB" id="A0A6G9VQ35"/>
<dbReference type="InterPro" id="IPR011010">
    <property type="entry name" value="DNA_brk_join_enz"/>
</dbReference>
<dbReference type="SUPFAM" id="SSF56349">
    <property type="entry name" value="DNA breaking-rejoining enzymes"/>
    <property type="match status" value="1"/>
</dbReference>
<organism evidence="5 6">
    <name type="scientific">Sulfurospirillum diekertiae</name>
    <dbReference type="NCBI Taxonomy" id="1854492"/>
    <lineage>
        <taxon>Bacteria</taxon>
        <taxon>Pseudomonadati</taxon>
        <taxon>Campylobacterota</taxon>
        <taxon>Epsilonproteobacteria</taxon>
        <taxon>Campylobacterales</taxon>
        <taxon>Sulfurospirillaceae</taxon>
        <taxon>Sulfurospirillum</taxon>
    </lineage>
</organism>
<keyword evidence="4" id="KW-0233">DNA recombination</keyword>
<dbReference type="InterPro" id="IPR044068">
    <property type="entry name" value="CB"/>
</dbReference>
<dbReference type="RefSeq" id="WP_167749346.1">
    <property type="nucleotide sequence ID" value="NZ_CP039734.2"/>
</dbReference>
<dbReference type="PROSITE" id="PS51900">
    <property type="entry name" value="CB"/>
    <property type="match status" value="1"/>
</dbReference>
<sequence length="371" mass="43467">MARVKSKSNVGVYKEVLDNGDTSFYYTYKDIDGKKRWVKVGLKSNGYSERDAVVQRRKTMIELEDLEEPLYIKKNKFQEIITLNQLATYYFNEKSDMKNHRDAYLKYMHQISPVFGLDNILTLRAEKIQRFKQKLIEKGYRAASVNYYLAQLKAIINYAVFTDRINMVNPCSKVKLLALNNQRKRILSENEIELLLKSLLHKQKAYLFVLIAIFTGARPKAILNLQCKNIDFSFNKITFIAMKNRPSYSVAIHSRLREALQQWVEYLNPEEYLFYRENPMLDKSSHMSYIGIKKQTQPTMDLLFNQGLQVNDRINKVTLYTLRHSFGSLLSKRGANAFVIKELMNHAKIDTTDRYVKVTNQEAKKYIDAIL</sequence>